<dbReference type="InterPro" id="IPR020991">
    <property type="entry name" value="Connector_podovirus"/>
</dbReference>
<sequence length="528" mass="57986">MTLTVKQLKERRTQAGQEWAVLKPLYDEGYDFAIPFRRGIRETGKGDKRVNRIFDMTATVSAFRGAGRLQQDFCPPGEQWVRFAPGPLVPKRERGPLTKHLANISEVTSSLFQTGEWDMACHEMCLDLQLGTGAMIMDDGSELDKKRGVLARFASVPAEEVLLELGLFGDIIGRFWCRKVKARLIKAAWPKAQLSDKLARKIAEKPDAELEIHQDTTFDYETGRWTLHCSHAGDELPFWTRDYRTSPWLTPRYFRVPGETWGRGPILQAMPAIKTLNKAQELTLKAAAIAMLGIYTAVEDGVFNPATSVVAPGQFWKVARNGGGVMGPTIARLPEPRLDLSNIVLNELRMGVQSALMDQSLPPDGAAVRSATEILERVKRLASDHQGAAGRLVHEIVVPAGQRALEICYDAKVIPNMIEIDQLLIKTQVTSPFATARFAARAQAGVQWIEMAMAIAGPYSDLVVNKVEALIDVGRGLGVPENWIPSDQEREAITSQVRELVAKVLAAGETAQQPPAAPPANAAVGALA</sequence>
<protein>
    <recommendedName>
        <fullName evidence="6">Bacteriophage head to tail connecting protein</fullName>
    </recommendedName>
</protein>
<gene>
    <name evidence="4" type="ORF">STARVERO_01987</name>
</gene>
<reference evidence="4 5" key="1">
    <citation type="submission" date="2019-12" db="EMBL/GenBank/DDBJ databases">
        <authorList>
            <person name="Reyes-Prieto M."/>
        </authorList>
    </citation>
    <scope>NUCLEOTIDE SEQUENCE [LARGE SCALE GENOMIC DNA]</scope>
    <source>
        <strain evidence="4">HF14-78462</strain>
    </source>
</reference>
<name>A0A5S9NZL4_9HYPH</name>
<dbReference type="AlphaFoldDB" id="A0A5S9NZL4"/>
<dbReference type="Proteomes" id="UP000433050">
    <property type="component" value="Unassembled WGS sequence"/>
</dbReference>
<proteinExistence type="predicted"/>
<evidence type="ECO:0000256" key="1">
    <source>
        <dbReference type="ARBA" id="ARBA00004328"/>
    </source>
</evidence>
<evidence type="ECO:0000256" key="2">
    <source>
        <dbReference type="ARBA" id="ARBA00022612"/>
    </source>
</evidence>
<keyword evidence="5" id="KW-1185">Reference proteome</keyword>
<evidence type="ECO:0000313" key="5">
    <source>
        <dbReference type="Proteomes" id="UP000433050"/>
    </source>
</evidence>
<keyword evidence="2" id="KW-1188">Viral release from host cell</keyword>
<evidence type="ECO:0000313" key="4">
    <source>
        <dbReference type="EMBL" id="CAA0096211.1"/>
    </source>
</evidence>
<dbReference type="RefSeq" id="WP_159598728.1">
    <property type="nucleotide sequence ID" value="NZ_CACSAS010000001.1"/>
</dbReference>
<evidence type="ECO:0008006" key="6">
    <source>
        <dbReference type="Google" id="ProtNLM"/>
    </source>
</evidence>
<accession>A0A5S9NZL4</accession>
<comment type="subcellular location">
    <subcellularLocation>
        <location evidence="1">Virion</location>
    </subcellularLocation>
</comment>
<organism evidence="4 5">
    <name type="scientific">Starkeya nomas</name>
    <dbReference type="NCBI Taxonomy" id="2666134"/>
    <lineage>
        <taxon>Bacteria</taxon>
        <taxon>Pseudomonadati</taxon>
        <taxon>Pseudomonadota</taxon>
        <taxon>Alphaproteobacteria</taxon>
        <taxon>Hyphomicrobiales</taxon>
        <taxon>Xanthobacteraceae</taxon>
        <taxon>Starkeya</taxon>
    </lineage>
</organism>
<dbReference type="Pfam" id="PF12236">
    <property type="entry name" value="Head-tail_con"/>
    <property type="match status" value="1"/>
</dbReference>
<evidence type="ECO:0000256" key="3">
    <source>
        <dbReference type="ARBA" id="ARBA00023219"/>
    </source>
</evidence>
<keyword evidence="3" id="KW-0231">Viral genome packaging</keyword>
<dbReference type="EMBL" id="CACSAS010000001">
    <property type="protein sequence ID" value="CAA0096211.1"/>
    <property type="molecule type" value="Genomic_DNA"/>
</dbReference>